<feature type="region of interest" description="Disordered" evidence="1">
    <location>
        <begin position="471"/>
        <end position="531"/>
    </location>
</feature>
<dbReference type="InterPro" id="IPR038745">
    <property type="entry name" value="AT4G37440-like"/>
</dbReference>
<keyword evidence="3" id="KW-1185">Reference proteome</keyword>
<dbReference type="EMBL" id="JAXQNO010000003">
    <property type="protein sequence ID" value="KAK4800945.1"/>
    <property type="molecule type" value="Genomic_DNA"/>
</dbReference>
<evidence type="ECO:0000313" key="2">
    <source>
        <dbReference type="EMBL" id="KAK4800945.1"/>
    </source>
</evidence>
<evidence type="ECO:0000313" key="3">
    <source>
        <dbReference type="Proteomes" id="UP001346149"/>
    </source>
</evidence>
<organism evidence="2 3">
    <name type="scientific">Trapa natans</name>
    <name type="common">Water chestnut</name>
    <dbReference type="NCBI Taxonomy" id="22666"/>
    <lineage>
        <taxon>Eukaryota</taxon>
        <taxon>Viridiplantae</taxon>
        <taxon>Streptophyta</taxon>
        <taxon>Embryophyta</taxon>
        <taxon>Tracheophyta</taxon>
        <taxon>Spermatophyta</taxon>
        <taxon>Magnoliopsida</taxon>
        <taxon>eudicotyledons</taxon>
        <taxon>Gunneridae</taxon>
        <taxon>Pentapetalae</taxon>
        <taxon>rosids</taxon>
        <taxon>malvids</taxon>
        <taxon>Myrtales</taxon>
        <taxon>Lythraceae</taxon>
        <taxon>Trapa</taxon>
    </lineage>
</organism>
<dbReference type="Proteomes" id="UP001346149">
    <property type="component" value="Unassembled WGS sequence"/>
</dbReference>
<accession>A0AAN7RFM6</accession>
<dbReference type="AlphaFoldDB" id="A0AAN7RFM6"/>
<gene>
    <name evidence="2" type="ORF">SAY86_021432</name>
</gene>
<sequence length="531" mass="59379">MTPAQTLTKIDPEDSIQKYASCSKSISGATYGMDLKCNENSNKKSIVETHTRRQVSQPGYPEDAKVDVAECSNMGSAARWSDSQDPDATEYSSSFSGTVSDYEHCSGLSDVEVQSQMSIDNDLPSAFDVFDSMLHVRKKKLTNHWRNFIHPLMWRCKWTELRIKEIESQTLKYARELAPYEQDTHSPLDEYSSVEKLASKSLPFSRPGRNRKIMRRRKRKRVEEISDISSYMSHHHLFSYLENRRFDQEANYYIPNEVVHSDNTAEVNNIGATTGRASLESRQIDLNLEQILQKIEAVSSRVHKLRNQLDIIMSQNALKFSSSENLSLLMAPFEEAQTSSAPSPASGNGDLRLVGPDCHPNYGIDNLVLPESVVSSFDEVVSIPDVIESTVGLLSAADATLQQPVIGDTTEDVSLNLNPLSIFIPNNDFIQQSDFTCWLLYVQMVGSALIHNKPDGGRGMGILKTSASEPIARQHDSYKGDEQDESPDPSLQEVTSKQQSNIQPGLASDIHVPMNKRKRGERKSGNGGWNK</sequence>
<dbReference type="PANTHER" id="PTHR34057:SF1">
    <property type="entry name" value="ELONGATION FACTOR"/>
    <property type="match status" value="1"/>
</dbReference>
<protein>
    <submittedName>
        <fullName evidence="2">Uncharacterized protein</fullName>
    </submittedName>
</protein>
<dbReference type="PANTHER" id="PTHR34057">
    <property type="entry name" value="ELONGATION FACTOR"/>
    <property type="match status" value="1"/>
</dbReference>
<proteinExistence type="predicted"/>
<feature type="compositionally biased region" description="Basic and acidic residues" evidence="1">
    <location>
        <begin position="472"/>
        <end position="481"/>
    </location>
</feature>
<name>A0AAN7RFM6_TRANT</name>
<evidence type="ECO:0000256" key="1">
    <source>
        <dbReference type="SAM" id="MobiDB-lite"/>
    </source>
</evidence>
<dbReference type="CDD" id="cd11650">
    <property type="entry name" value="AT4G37440_like"/>
    <property type="match status" value="1"/>
</dbReference>
<feature type="compositionally biased region" description="Polar residues" evidence="1">
    <location>
        <begin position="492"/>
        <end position="503"/>
    </location>
</feature>
<reference evidence="2 3" key="1">
    <citation type="journal article" date="2023" name="Hortic Res">
        <title>Pangenome of water caltrop reveals structural variations and asymmetric subgenome divergence after allopolyploidization.</title>
        <authorList>
            <person name="Zhang X."/>
            <person name="Chen Y."/>
            <person name="Wang L."/>
            <person name="Yuan Y."/>
            <person name="Fang M."/>
            <person name="Shi L."/>
            <person name="Lu R."/>
            <person name="Comes H.P."/>
            <person name="Ma Y."/>
            <person name="Chen Y."/>
            <person name="Huang G."/>
            <person name="Zhou Y."/>
            <person name="Zheng Z."/>
            <person name="Qiu Y."/>
        </authorList>
    </citation>
    <scope>NUCLEOTIDE SEQUENCE [LARGE SCALE GENOMIC DNA]</scope>
    <source>
        <strain evidence="2">F231</strain>
    </source>
</reference>
<comment type="caution">
    <text evidence="2">The sequence shown here is derived from an EMBL/GenBank/DDBJ whole genome shotgun (WGS) entry which is preliminary data.</text>
</comment>